<proteinExistence type="predicted"/>
<dbReference type="Pfam" id="PF10517">
    <property type="entry name" value="DM13"/>
    <property type="match status" value="1"/>
</dbReference>
<evidence type="ECO:0000256" key="1">
    <source>
        <dbReference type="SAM" id="Phobius"/>
    </source>
</evidence>
<dbReference type="PROSITE" id="PS51549">
    <property type="entry name" value="DM13"/>
    <property type="match status" value="1"/>
</dbReference>
<evidence type="ECO:0000313" key="4">
    <source>
        <dbReference type="Proteomes" id="UP000309186"/>
    </source>
</evidence>
<keyword evidence="1" id="KW-0472">Membrane</keyword>
<dbReference type="Proteomes" id="UP000309186">
    <property type="component" value="Unassembled WGS sequence"/>
</dbReference>
<sequence length="164" mass="18222">MIILGCVLDKLKSLILVLLIYSLGFVSGIYTLPILMAPSSPSMLEFATATLNTKYQATIPDSLSGSDFLHYGVGTFSLSEKNIIFQGKLAPGPDYQIYLSPSFVEDEAQFLQNKQKMVRVGEVKSFNGFILEVPKDVDINKYSSLVIWCEAFREFITAANYKKG</sequence>
<gene>
    <name evidence="3" type="ORF">C1E24_19855</name>
</gene>
<dbReference type="EMBL" id="PPSW01000047">
    <property type="protein sequence ID" value="TLX45253.1"/>
    <property type="molecule type" value="Genomic_DNA"/>
</dbReference>
<dbReference type="InterPro" id="IPR019545">
    <property type="entry name" value="DM13_domain"/>
</dbReference>
<feature type="domain" description="DM13" evidence="2">
    <location>
        <begin position="57"/>
        <end position="162"/>
    </location>
</feature>
<organism evidence="3 4">
    <name type="scientific">Pseudoalteromonas phenolica</name>
    <dbReference type="NCBI Taxonomy" id="161398"/>
    <lineage>
        <taxon>Bacteria</taxon>
        <taxon>Pseudomonadati</taxon>
        <taxon>Pseudomonadota</taxon>
        <taxon>Gammaproteobacteria</taxon>
        <taxon>Alteromonadales</taxon>
        <taxon>Pseudoalteromonadaceae</taxon>
        <taxon>Pseudoalteromonas</taxon>
    </lineage>
</organism>
<evidence type="ECO:0000313" key="3">
    <source>
        <dbReference type="EMBL" id="TLX45253.1"/>
    </source>
</evidence>
<name>A0A5R9PWG6_9GAMM</name>
<dbReference type="OrthoDB" id="6106486at2"/>
<keyword evidence="1" id="KW-0812">Transmembrane</keyword>
<feature type="transmembrane region" description="Helical" evidence="1">
    <location>
        <begin position="14"/>
        <end position="35"/>
    </location>
</feature>
<comment type="caution">
    <text evidence="3">The sequence shown here is derived from an EMBL/GenBank/DDBJ whole genome shotgun (WGS) entry which is preliminary data.</text>
</comment>
<reference evidence="3 4" key="1">
    <citation type="submission" date="2018-01" db="EMBL/GenBank/DDBJ databases">
        <title>Co-occurrence of chitin degradation, pigmentation and bioactivity in marine Pseudoalteromonas.</title>
        <authorList>
            <person name="Paulsen S."/>
            <person name="Gram L."/>
            <person name="Machado H."/>
        </authorList>
    </citation>
    <scope>NUCLEOTIDE SEQUENCE [LARGE SCALE GENOMIC DNA]</scope>
    <source>
        <strain evidence="3 4">S3663</strain>
    </source>
</reference>
<protein>
    <recommendedName>
        <fullName evidence="2">DM13 domain-containing protein</fullName>
    </recommendedName>
</protein>
<accession>A0A5R9PWG6</accession>
<keyword evidence="1" id="KW-1133">Transmembrane helix</keyword>
<dbReference type="AlphaFoldDB" id="A0A5R9PWG6"/>
<evidence type="ECO:0000259" key="2">
    <source>
        <dbReference type="PROSITE" id="PS51549"/>
    </source>
</evidence>